<accession>A0A5C8ZWZ6</accession>
<protein>
    <submittedName>
        <fullName evidence="2">Helix-turn-helix transcriptional regulator</fullName>
    </submittedName>
</protein>
<dbReference type="RefSeq" id="WP_148069319.1">
    <property type="nucleotide sequence ID" value="NZ_VRZA01000005.1"/>
</dbReference>
<proteinExistence type="predicted"/>
<dbReference type="GO" id="GO:0006355">
    <property type="term" value="P:regulation of DNA-templated transcription"/>
    <property type="evidence" value="ECO:0007669"/>
    <property type="project" value="InterPro"/>
</dbReference>
<dbReference type="Proteomes" id="UP000321039">
    <property type="component" value="Unassembled WGS sequence"/>
</dbReference>
<dbReference type="InterPro" id="IPR016032">
    <property type="entry name" value="Sig_transdc_resp-reg_C-effctor"/>
</dbReference>
<comment type="caution">
    <text evidence="2">The sequence shown here is derived from an EMBL/GenBank/DDBJ whole genome shotgun (WGS) entry which is preliminary data.</text>
</comment>
<dbReference type="SUPFAM" id="SSF46894">
    <property type="entry name" value="C-terminal effector domain of the bipartite response regulators"/>
    <property type="match status" value="1"/>
</dbReference>
<dbReference type="InterPro" id="IPR000792">
    <property type="entry name" value="Tscrpt_reg_LuxR_C"/>
</dbReference>
<keyword evidence="3" id="KW-1185">Reference proteome</keyword>
<dbReference type="AlphaFoldDB" id="A0A5C8ZWZ6"/>
<feature type="domain" description="HTH luxR-type" evidence="1">
    <location>
        <begin position="320"/>
        <end position="377"/>
    </location>
</feature>
<dbReference type="GO" id="GO:0003677">
    <property type="term" value="F:DNA binding"/>
    <property type="evidence" value="ECO:0007669"/>
    <property type="project" value="InterPro"/>
</dbReference>
<evidence type="ECO:0000313" key="3">
    <source>
        <dbReference type="Proteomes" id="UP000321039"/>
    </source>
</evidence>
<dbReference type="EMBL" id="VRZA01000005">
    <property type="protein sequence ID" value="TXS92080.1"/>
    <property type="molecule type" value="Genomic_DNA"/>
</dbReference>
<reference evidence="2 3" key="1">
    <citation type="submission" date="2019-08" db="EMBL/GenBank/DDBJ databases">
        <title>Parahaliea maris sp. nov., isolated from the surface seawater.</title>
        <authorList>
            <person name="Liu Y."/>
        </authorList>
    </citation>
    <scope>NUCLEOTIDE SEQUENCE [LARGE SCALE GENOMIC DNA]</scope>
    <source>
        <strain evidence="2 3">HSLHS9</strain>
    </source>
</reference>
<dbReference type="Gene3D" id="1.10.10.10">
    <property type="entry name" value="Winged helix-like DNA-binding domain superfamily/Winged helix DNA-binding domain"/>
    <property type="match status" value="1"/>
</dbReference>
<dbReference type="InterPro" id="IPR036388">
    <property type="entry name" value="WH-like_DNA-bd_sf"/>
</dbReference>
<evidence type="ECO:0000313" key="2">
    <source>
        <dbReference type="EMBL" id="TXS92080.1"/>
    </source>
</evidence>
<evidence type="ECO:0000259" key="1">
    <source>
        <dbReference type="SMART" id="SM00421"/>
    </source>
</evidence>
<name>A0A5C8ZWZ6_9GAMM</name>
<dbReference type="SMART" id="SM00421">
    <property type="entry name" value="HTH_LUXR"/>
    <property type="match status" value="1"/>
</dbReference>
<gene>
    <name evidence="2" type="ORF">FV139_15250</name>
</gene>
<organism evidence="2 3">
    <name type="scientific">Parahaliea maris</name>
    <dbReference type="NCBI Taxonomy" id="2716870"/>
    <lineage>
        <taxon>Bacteria</taxon>
        <taxon>Pseudomonadati</taxon>
        <taxon>Pseudomonadota</taxon>
        <taxon>Gammaproteobacteria</taxon>
        <taxon>Cellvibrionales</taxon>
        <taxon>Halieaceae</taxon>
        <taxon>Parahaliea</taxon>
    </lineage>
</organism>
<sequence>MGLFARAVPVASDYQISDAMNELLLALSRGPVADPPWEEFLRLLGRALGADFVTLILRAPREGDAGVVINSVVLSSEVFESYNESYFAIDPFVNLPAGEVYTIDEFMAPQEYYASEYYRQYVKGTGVRHLMGADLGDDLGNSARLRFARVEGKPNFGAGERSLCRCLLPHIQQTIRLQARIARVESERSLFANAVDRMAVAAIILDQSARIRHSNRAAERLLGEGHWMQSEQGKLRLANRADNQAFRTCLEEVMEAHLRGEPAFIRALRLSGPESPGAGVLMRPLPLVAAPDGSRNPSVALFISDPSQPREAPHEVLMTLFGFTRAEANLALLLANGATLDEACEQLGISRNTGKSHLSAVFSKTGVTRQTRLVQLILRSVAHMGE</sequence>